<dbReference type="InterPro" id="IPR040086">
    <property type="entry name" value="MJ0683-like"/>
</dbReference>
<keyword evidence="3" id="KW-0411">Iron-sulfur</keyword>
<feature type="compositionally biased region" description="Polar residues" evidence="4">
    <location>
        <begin position="1"/>
        <end position="14"/>
    </location>
</feature>
<dbReference type="PROSITE" id="PS51918">
    <property type="entry name" value="RADICAL_SAM"/>
    <property type="match status" value="1"/>
</dbReference>
<evidence type="ECO:0000256" key="2">
    <source>
        <dbReference type="ARBA" id="ARBA00023004"/>
    </source>
</evidence>
<feature type="region of interest" description="Disordered" evidence="4">
    <location>
        <begin position="1"/>
        <end position="58"/>
    </location>
</feature>
<evidence type="ECO:0000313" key="7">
    <source>
        <dbReference type="Proteomes" id="UP000317178"/>
    </source>
</evidence>
<dbReference type="EMBL" id="CP036281">
    <property type="protein sequence ID" value="QDU80827.1"/>
    <property type="molecule type" value="Genomic_DNA"/>
</dbReference>
<protein>
    <submittedName>
        <fullName evidence="6">Radical SAM superfamily protein</fullName>
    </submittedName>
</protein>
<dbReference type="SMART" id="SM00729">
    <property type="entry name" value="Elp3"/>
    <property type="match status" value="1"/>
</dbReference>
<dbReference type="Proteomes" id="UP000317178">
    <property type="component" value="Chromosome"/>
</dbReference>
<dbReference type="SUPFAM" id="SSF102114">
    <property type="entry name" value="Radical SAM enzymes"/>
    <property type="match status" value="1"/>
</dbReference>
<keyword evidence="7" id="KW-1185">Reference proteome</keyword>
<feature type="domain" description="Radical SAM core" evidence="5">
    <location>
        <begin position="84"/>
        <end position="321"/>
    </location>
</feature>
<evidence type="ECO:0000313" key="6">
    <source>
        <dbReference type="EMBL" id="QDU80827.1"/>
    </source>
</evidence>
<sequence length="379" mass="42873">MSNVMSSSPENSRSPTPPNPGPHFVGRGSSLEPESRFSKQVRELDLDEVDRSLQEEPEEFSSGKIKTIFYEDLSRSIVSDNDSPDLSFRYSLNPYRGCEHGCAYCYARPTHEYLDLNAGIDFETRLFVKPNAAALFKEWIRKQKTTPDFIAFSGVTDCYQPIERNLQLTRACLEVALAARLPIRIVTKNHLVTRDLDLFRKMNEHGLIQVGISLTSLDQELTRTLEPRTGSPKARLQAIRELSDNEIPVFTMLAPIIPGINDSSIPELLEAAKEAGAEGATYTVLRLPWSVEPVFVNWLEENQPSRKEAIISGIRKLRGGKLYNSKFGERMRGTGIMAEQIHQTFQIFARKHGLNKPFPKLNNSQFDPTCGAKKQRRLF</sequence>
<proteinExistence type="predicted"/>
<evidence type="ECO:0000256" key="4">
    <source>
        <dbReference type="SAM" id="MobiDB-lite"/>
    </source>
</evidence>
<dbReference type="GO" id="GO:0003824">
    <property type="term" value="F:catalytic activity"/>
    <property type="evidence" value="ECO:0007669"/>
    <property type="project" value="InterPro"/>
</dbReference>
<dbReference type="InterPro" id="IPR006638">
    <property type="entry name" value="Elp3/MiaA/NifB-like_rSAM"/>
</dbReference>
<organism evidence="6 7">
    <name type="scientific">Polystyrenella longa</name>
    <dbReference type="NCBI Taxonomy" id="2528007"/>
    <lineage>
        <taxon>Bacteria</taxon>
        <taxon>Pseudomonadati</taxon>
        <taxon>Planctomycetota</taxon>
        <taxon>Planctomycetia</taxon>
        <taxon>Planctomycetales</taxon>
        <taxon>Planctomycetaceae</taxon>
        <taxon>Polystyrenella</taxon>
    </lineage>
</organism>
<dbReference type="KEGG" id="plon:Pla110_25620"/>
<dbReference type="GO" id="GO:0046872">
    <property type="term" value="F:metal ion binding"/>
    <property type="evidence" value="ECO:0007669"/>
    <property type="project" value="UniProtKB-KW"/>
</dbReference>
<dbReference type="InterPro" id="IPR007197">
    <property type="entry name" value="rSAM"/>
</dbReference>
<dbReference type="SFLD" id="SFLDG01084">
    <property type="entry name" value="Uncharacterised_Radical_SAM_Su"/>
    <property type="match status" value="1"/>
</dbReference>
<feature type="compositionally biased region" description="Basic and acidic residues" evidence="4">
    <location>
        <begin position="33"/>
        <end position="54"/>
    </location>
</feature>
<dbReference type="SFLD" id="SFLDS00029">
    <property type="entry name" value="Radical_SAM"/>
    <property type="match status" value="1"/>
</dbReference>
<reference evidence="6 7" key="1">
    <citation type="submission" date="2019-02" db="EMBL/GenBank/DDBJ databases">
        <title>Deep-cultivation of Planctomycetes and their phenomic and genomic characterization uncovers novel biology.</title>
        <authorList>
            <person name="Wiegand S."/>
            <person name="Jogler M."/>
            <person name="Boedeker C."/>
            <person name="Pinto D."/>
            <person name="Vollmers J."/>
            <person name="Rivas-Marin E."/>
            <person name="Kohn T."/>
            <person name="Peeters S.H."/>
            <person name="Heuer A."/>
            <person name="Rast P."/>
            <person name="Oberbeckmann S."/>
            <person name="Bunk B."/>
            <person name="Jeske O."/>
            <person name="Meyerdierks A."/>
            <person name="Storesund J.E."/>
            <person name="Kallscheuer N."/>
            <person name="Luecker S."/>
            <person name="Lage O.M."/>
            <person name="Pohl T."/>
            <person name="Merkel B.J."/>
            <person name="Hornburger P."/>
            <person name="Mueller R.-W."/>
            <person name="Bruemmer F."/>
            <person name="Labrenz M."/>
            <person name="Spormann A.M."/>
            <person name="Op den Camp H."/>
            <person name="Overmann J."/>
            <person name="Amann R."/>
            <person name="Jetten M.S.M."/>
            <person name="Mascher T."/>
            <person name="Medema M.H."/>
            <person name="Devos D.P."/>
            <person name="Kaster A.-K."/>
            <person name="Ovreas L."/>
            <person name="Rohde M."/>
            <person name="Galperin M.Y."/>
            <person name="Jogler C."/>
        </authorList>
    </citation>
    <scope>NUCLEOTIDE SEQUENCE [LARGE SCALE GENOMIC DNA]</scope>
    <source>
        <strain evidence="6 7">Pla110</strain>
    </source>
</reference>
<evidence type="ECO:0000256" key="3">
    <source>
        <dbReference type="ARBA" id="ARBA00023014"/>
    </source>
</evidence>
<keyword evidence="1" id="KW-0479">Metal-binding</keyword>
<dbReference type="AlphaFoldDB" id="A0A518CNM6"/>
<evidence type="ECO:0000259" key="5">
    <source>
        <dbReference type="PROSITE" id="PS51918"/>
    </source>
</evidence>
<name>A0A518CNM6_9PLAN</name>
<dbReference type="InterPro" id="IPR058240">
    <property type="entry name" value="rSAM_sf"/>
</dbReference>
<dbReference type="NCBIfam" id="NF033668">
    <property type="entry name" value="rSAM_PA0069"/>
    <property type="match status" value="1"/>
</dbReference>
<dbReference type="PANTHER" id="PTHR43432">
    <property type="entry name" value="SLR0285 PROTEIN"/>
    <property type="match status" value="1"/>
</dbReference>
<dbReference type="GO" id="GO:0051536">
    <property type="term" value="F:iron-sulfur cluster binding"/>
    <property type="evidence" value="ECO:0007669"/>
    <property type="project" value="UniProtKB-KW"/>
</dbReference>
<evidence type="ECO:0000256" key="1">
    <source>
        <dbReference type="ARBA" id="ARBA00022723"/>
    </source>
</evidence>
<gene>
    <name evidence="6" type="ORF">Pla110_25620</name>
</gene>
<keyword evidence="2" id="KW-0408">Iron</keyword>
<dbReference type="PANTHER" id="PTHR43432:SF3">
    <property type="entry name" value="SLR0285 PROTEIN"/>
    <property type="match status" value="1"/>
</dbReference>
<accession>A0A518CNM6</accession>
<dbReference type="Pfam" id="PF04055">
    <property type="entry name" value="Radical_SAM"/>
    <property type="match status" value="1"/>
</dbReference>
<dbReference type="Gene3D" id="3.80.30.30">
    <property type="match status" value="1"/>
</dbReference>